<keyword evidence="3" id="KW-1185">Reference proteome</keyword>
<reference evidence="3" key="1">
    <citation type="journal article" date="2019" name="Int. J. Syst. Evol. Microbiol.">
        <title>The Global Catalogue of Microorganisms (GCM) 10K type strain sequencing project: providing services to taxonomists for standard genome sequencing and annotation.</title>
        <authorList>
            <consortium name="The Broad Institute Genomics Platform"/>
            <consortium name="The Broad Institute Genome Sequencing Center for Infectious Disease"/>
            <person name="Wu L."/>
            <person name="Ma J."/>
        </authorList>
    </citation>
    <scope>NUCLEOTIDE SEQUENCE [LARGE SCALE GENOMIC DNA]</scope>
    <source>
        <strain evidence="3">IBRC-M 10813</strain>
    </source>
</reference>
<sequence length="133" mass="15238">MNIPVLIAAILSGLAFIAHTFVGDREIKMIKPEDTQNDGHNKVEKWTMSRCGWHWISFDLLATSTLLFLIVFTSVIIHEQFLLTILGIYYLGYGTVWLITITVSQSFPNNYVRLWQWGLLYTIGGLIFWGISI</sequence>
<proteinExistence type="predicted"/>
<evidence type="ECO:0000256" key="1">
    <source>
        <dbReference type="SAM" id="Phobius"/>
    </source>
</evidence>
<feature type="transmembrane region" description="Helical" evidence="1">
    <location>
        <begin position="81"/>
        <end position="102"/>
    </location>
</feature>
<keyword evidence="1" id="KW-1133">Transmembrane helix</keyword>
<keyword evidence="1" id="KW-0472">Membrane</keyword>
<evidence type="ECO:0000313" key="2">
    <source>
        <dbReference type="EMBL" id="MFC4077780.1"/>
    </source>
</evidence>
<gene>
    <name evidence="2" type="ORF">ACFOUO_13335</name>
</gene>
<keyword evidence="1" id="KW-0812">Transmembrane</keyword>
<evidence type="ECO:0000313" key="3">
    <source>
        <dbReference type="Proteomes" id="UP001595843"/>
    </source>
</evidence>
<dbReference type="EMBL" id="JBHSAP010000018">
    <property type="protein sequence ID" value="MFC4077780.1"/>
    <property type="molecule type" value="Genomic_DNA"/>
</dbReference>
<protein>
    <submittedName>
        <fullName evidence="2">Uncharacterized protein</fullName>
    </submittedName>
</protein>
<comment type="caution">
    <text evidence="2">The sequence shown here is derived from an EMBL/GenBank/DDBJ whole genome shotgun (WGS) entry which is preliminary data.</text>
</comment>
<feature type="transmembrane region" description="Helical" evidence="1">
    <location>
        <begin position="114"/>
        <end position="131"/>
    </location>
</feature>
<dbReference type="Proteomes" id="UP001595843">
    <property type="component" value="Unassembled WGS sequence"/>
</dbReference>
<feature type="transmembrane region" description="Helical" evidence="1">
    <location>
        <begin position="52"/>
        <end position="72"/>
    </location>
</feature>
<name>A0ABV8JHB7_9BACL</name>
<accession>A0ABV8JHB7</accession>
<organism evidence="2 3">
    <name type="scientific">Salinithrix halophila</name>
    <dbReference type="NCBI Taxonomy" id="1485204"/>
    <lineage>
        <taxon>Bacteria</taxon>
        <taxon>Bacillati</taxon>
        <taxon>Bacillota</taxon>
        <taxon>Bacilli</taxon>
        <taxon>Bacillales</taxon>
        <taxon>Thermoactinomycetaceae</taxon>
        <taxon>Salinithrix</taxon>
    </lineage>
</organism>
<dbReference type="RefSeq" id="WP_380705618.1">
    <property type="nucleotide sequence ID" value="NZ_JBHSAP010000018.1"/>
</dbReference>